<accession>A0A9P9IK09</accession>
<dbReference type="OrthoDB" id="3029913at2759"/>
<feature type="region of interest" description="Disordered" evidence="1">
    <location>
        <begin position="903"/>
        <end position="923"/>
    </location>
</feature>
<reference evidence="2" key="1">
    <citation type="journal article" date="2021" name="Nat. Commun.">
        <title>Genetic determinants of endophytism in the Arabidopsis root mycobiome.</title>
        <authorList>
            <person name="Mesny F."/>
            <person name="Miyauchi S."/>
            <person name="Thiergart T."/>
            <person name="Pickel B."/>
            <person name="Atanasova L."/>
            <person name="Karlsson M."/>
            <person name="Huettel B."/>
            <person name="Barry K.W."/>
            <person name="Haridas S."/>
            <person name="Chen C."/>
            <person name="Bauer D."/>
            <person name="Andreopoulos W."/>
            <person name="Pangilinan J."/>
            <person name="LaButti K."/>
            <person name="Riley R."/>
            <person name="Lipzen A."/>
            <person name="Clum A."/>
            <person name="Drula E."/>
            <person name="Henrissat B."/>
            <person name="Kohler A."/>
            <person name="Grigoriev I.V."/>
            <person name="Martin F.M."/>
            <person name="Hacquard S."/>
        </authorList>
    </citation>
    <scope>NUCLEOTIDE SEQUENCE</scope>
    <source>
        <strain evidence="2">MPI-CAGE-AT-0021</strain>
    </source>
</reference>
<dbReference type="Proteomes" id="UP000717696">
    <property type="component" value="Unassembled WGS sequence"/>
</dbReference>
<dbReference type="EMBL" id="JAGMUU010000026">
    <property type="protein sequence ID" value="KAH7122090.1"/>
    <property type="molecule type" value="Genomic_DNA"/>
</dbReference>
<evidence type="ECO:0000313" key="3">
    <source>
        <dbReference type="Proteomes" id="UP000717696"/>
    </source>
</evidence>
<sequence>MQSHSRSHLRPAFNHLTADGKLAASLGSDNPPSAEQLHLWSNQQPSLTVGNYAISVSQEITLPTGEAVPALTTPAKALRVSKPKFQLADPADLHSVHPAPGHSAYARTLANVVFSHPTIPWERDICPGKDFGFNKLPSMAVLTFSEEELVLDPEAYKGLGFAADYERPTECGSVVTRASRLIHPACAIKSTLNAPGAGTDFKPSHELSLLLLDSELFKNIFTAYGNDNQPNWTGNADLSKFASMACTQESDSGFTASSFVGSDDADAHRPRFSVIASPRTGPPGIASPTRVVSHLVSLEDVDKITLSADRTTGQYVGLVSLHAWEWMAVPEDAADFAHIMTELGMNINPLQGPYSERGSPEALEWSKAKADAGYVLKPHTDVSGTESLALIRGPLIPVKPGKKPFEAFSLYGEGLALVDKITGIPDVSLKSAWTLGRSMMMADRALSASLLRLRGNIHAEAVRRAKAKGLYQRGYRALSSKEIFLAGLEDAVKHLEQAQDIGGIGSGNPAGRWTRSDNANLPVVRLSNDTSYSHADYQDQVGRVTLHMFGYESNDSDGNTVPVRQIDADAAAIRAWAVDRFLLAGVPLHSLVLDPDMLPPESIRTFCVDNNWIDFLVDGGLSLANHFARDDDAIRRAVKECINKYLATPITDGGTIPQLPRWGFFLRSEAVSAFPDLRIEAPLPAGAPQDAREVLFMQVLAEDVLICLFDRLPGEQELDYIRICQPHHQQGFSLGTRLSGKELTVHHRAVPMQTGQNLGPATEETFKDDEPVFAFDFKARMLRPSAYMEQYHEAIKDMEGAFTHASKPSSLLATQLRGANLRLQLNPETSFKGDSGASDRWTNATFQLSVGSQPGPDDGTAEEKPPSPGLVRRAPPSNDIVLPTGPRRQIRASVSPYAYASVASKSSGPDVSEKLHQPEPSSVLPYSATPQHVNCCLCYEPGNTSNLIYATEAPTDLIFNLSAEESSGFPAEAELRVPVALGSRVYPPNVKDGSRGLIVIPGNAGQPILPVLEDLNSSRWWSYECKLAVSSLYSLIPEALPKEGDHVPTESEKLVMLVIKIKPRFENLVPPHATAFKTSFLLRGVTVLLPAPDPSADPHVTPSRNARFDLLWRSGSPGGETSVRTAQLTIRPAIVVTIQEDSIKFTLEKQDLSLAFVLSRMPPEKAQVRLVVTQQGRSDPFTESFELWATPQPQPDGRGFLFTGSRNITSKLFEEFVPLEMRLAMVEPNGPVLGPDSAPFVFPQLPDIDRLKGSCCYYWGADHHLSIIWPPLKGLHVLIKRKFTIYGQKSLGLPPIPVELGDETGIVRFDKKDLSKYGLEQGGLEIVTDIMAQHARIDGRILHWNTSLSKMPEIREVKLLMLSHLKDPGLAPPMPLSRFPSMRYWTNYGKATRYMRTHLWYWRSSKRALEGLHCNTLFAQAYECPGPEIATTQPELTGAGALAVMQMYQEHRFKIVWIGSDGSVNLWSREDEKMERENWRDSVLAPPGSASTLGGGSLAVCGEVPIDELRGRRNPVIWWLGPRGEIFGRRARSYPSEHWADVGPGASLPAGSIDISPSLTRPAQMATAWAYDSDRGQAAYLFWVHSNGDLMATCSYYAHKPGAPPPKLSTTAIAYRNVGAAPGTSLTAFIGANEKSPSPYARVYLLWVSSDGSICLGSRDELVETTNAPEGWDTIVNISSPGCANPFSDLCLLGHTMAKAAAVVWADPNGKLQIAWAQSRPGSGQNEWLAWGWRELPCWLPAGQAPIIARSEADKYDHHTPTNLSSSHIYIPAGEGKWTTYSVNLGSM</sequence>
<comment type="caution">
    <text evidence="2">The sequence shown here is derived from an EMBL/GenBank/DDBJ whole genome shotgun (WGS) entry which is preliminary data.</text>
</comment>
<name>A0A9P9IK09_9HYPO</name>
<proteinExistence type="predicted"/>
<feature type="region of interest" description="Disordered" evidence="1">
    <location>
        <begin position="847"/>
        <end position="887"/>
    </location>
</feature>
<keyword evidence="3" id="KW-1185">Reference proteome</keyword>
<protein>
    <submittedName>
        <fullName evidence="2">Uncharacterized protein</fullName>
    </submittedName>
</protein>
<gene>
    <name evidence="2" type="ORF">B0J13DRAFT_566935</name>
</gene>
<evidence type="ECO:0000313" key="2">
    <source>
        <dbReference type="EMBL" id="KAH7122090.1"/>
    </source>
</evidence>
<evidence type="ECO:0000256" key="1">
    <source>
        <dbReference type="SAM" id="MobiDB-lite"/>
    </source>
</evidence>
<organism evidence="2 3">
    <name type="scientific">Dactylonectria estremocensis</name>
    <dbReference type="NCBI Taxonomy" id="1079267"/>
    <lineage>
        <taxon>Eukaryota</taxon>
        <taxon>Fungi</taxon>
        <taxon>Dikarya</taxon>
        <taxon>Ascomycota</taxon>
        <taxon>Pezizomycotina</taxon>
        <taxon>Sordariomycetes</taxon>
        <taxon>Hypocreomycetidae</taxon>
        <taxon>Hypocreales</taxon>
        <taxon>Nectriaceae</taxon>
        <taxon>Dactylonectria</taxon>
    </lineage>
</organism>